<evidence type="ECO:0000313" key="5">
    <source>
        <dbReference type="Proteomes" id="UP001172082"/>
    </source>
</evidence>
<protein>
    <submittedName>
        <fullName evidence="4">Patatin-like phospholipase family protein</fullName>
    </submittedName>
</protein>
<keyword evidence="5" id="KW-1185">Reference proteome</keyword>
<dbReference type="SUPFAM" id="SSF52151">
    <property type="entry name" value="FabD/lysophospholipase-like"/>
    <property type="match status" value="1"/>
</dbReference>
<comment type="caution">
    <text evidence="4">The sequence shown here is derived from an EMBL/GenBank/DDBJ whole genome shotgun (WGS) entry which is preliminary data.</text>
</comment>
<feature type="transmembrane region" description="Helical" evidence="2">
    <location>
        <begin position="23"/>
        <end position="49"/>
    </location>
</feature>
<gene>
    <name evidence="4" type="ORF">QQ008_01005</name>
</gene>
<dbReference type="Pfam" id="PF01734">
    <property type="entry name" value="Patatin"/>
    <property type="match status" value="1"/>
</dbReference>
<keyword evidence="2" id="KW-1133">Transmembrane helix</keyword>
<reference evidence="4" key="1">
    <citation type="submission" date="2023-06" db="EMBL/GenBank/DDBJ databases">
        <title>Genomic of Parafulvivirga corallium.</title>
        <authorList>
            <person name="Wang G."/>
        </authorList>
    </citation>
    <scope>NUCLEOTIDE SEQUENCE</scope>
    <source>
        <strain evidence="4">BMA10</strain>
    </source>
</reference>
<feature type="domain" description="PNPLA" evidence="3">
    <location>
        <begin position="376"/>
        <end position="616"/>
    </location>
</feature>
<feature type="transmembrane region" description="Helical" evidence="2">
    <location>
        <begin position="104"/>
        <end position="124"/>
    </location>
</feature>
<feature type="transmembrane region" description="Helical" evidence="2">
    <location>
        <begin position="266"/>
        <end position="286"/>
    </location>
</feature>
<evidence type="ECO:0000256" key="2">
    <source>
        <dbReference type="SAM" id="Phobius"/>
    </source>
</evidence>
<dbReference type="EMBL" id="JAUJEA010000001">
    <property type="protein sequence ID" value="MDN5199908.1"/>
    <property type="molecule type" value="Genomic_DNA"/>
</dbReference>
<evidence type="ECO:0000259" key="3">
    <source>
        <dbReference type="Pfam" id="PF01734"/>
    </source>
</evidence>
<dbReference type="Gene3D" id="3.40.1090.10">
    <property type="entry name" value="Cytosolic phospholipase A2 catalytic domain"/>
    <property type="match status" value="1"/>
</dbReference>
<feature type="transmembrane region" description="Helical" evidence="2">
    <location>
        <begin position="292"/>
        <end position="309"/>
    </location>
</feature>
<keyword evidence="2" id="KW-0812">Transmembrane</keyword>
<dbReference type="InterPro" id="IPR002641">
    <property type="entry name" value="PNPLA_dom"/>
</dbReference>
<evidence type="ECO:0000313" key="4">
    <source>
        <dbReference type="EMBL" id="MDN5199908.1"/>
    </source>
</evidence>
<dbReference type="InterPro" id="IPR016035">
    <property type="entry name" value="Acyl_Trfase/lysoPLipase"/>
</dbReference>
<dbReference type="Proteomes" id="UP001172082">
    <property type="component" value="Unassembled WGS sequence"/>
</dbReference>
<dbReference type="RefSeq" id="WP_346749938.1">
    <property type="nucleotide sequence ID" value="NZ_JAUJEA010000001.1"/>
</dbReference>
<sequence>MFEKLFYSFPVQLLINHIKKNHALLLCWIILFAVVTGNFGRILGIPYLFLDPEYMNKTGFWSFFIVGITVGGFVMAFHITSYIIDGDKFRFLGALTRPFTKFCINNSIIPLAFMITYIISIVRFQIDNEYGSTVKIFVELSGFITGFSCMIIFLFTYFWTTNKDIFKILASNVEKKLKRVKATRIQLMKKYQTERKNVIRVDNYINLSLRFKFRIRNVSKKVHQFDKEAVLKVFDQNHLNSVVIEVFIIFVILGIGLFREYAFFQIPAAASVILLLTILIMIAGALTFWVRGWTLTTILAVLILFNFIIKGELLKRPNEAFGLDYSAEKVDYSMKSLVNHNSSTNYNNDKRATLEILENWRKKFSTENKPKMIFICSSGGGLRSALWTLNVLQNADSVTNGALMKHAMLMTGASGGLIGESYFRELILKKQKGDPTNPYNKKYLEKIATDKLNPIIFTLLVNDLFVPLPQYFKYNGQRYLKDRGYAFEQQLNKNTDFVLDKPLSAYKAPEQASAIPMVLLSPTIINDGRKLFISPQNVSYMNMSDAQINHSFSTKIKGIDFMRFFDEQGAADLRFSSALRMSATFPYVTPNIALPSKPTMELMDAGISDNFGISDATRFLYVFKDWISKNTSGVIFMLIRDSEKNRPIEKNLGTSLVQKFFNPIKSIYTNWDNIQDIKNDNLIEYIDSWYNGKVEKVVFEYIPRSVVTAQANTKNYQVHIKEERANERAALSWHLTTREKESIINSIQLDYNKKALSRLKQLINNNMIVAKATNNHTNKR</sequence>
<keyword evidence="1" id="KW-0443">Lipid metabolism</keyword>
<name>A0ABT8KJI5_9BACT</name>
<organism evidence="4 5">
    <name type="scientific">Splendidivirga corallicola</name>
    <dbReference type="NCBI Taxonomy" id="3051826"/>
    <lineage>
        <taxon>Bacteria</taxon>
        <taxon>Pseudomonadati</taxon>
        <taxon>Bacteroidota</taxon>
        <taxon>Cytophagia</taxon>
        <taxon>Cytophagales</taxon>
        <taxon>Splendidivirgaceae</taxon>
        <taxon>Splendidivirga</taxon>
    </lineage>
</organism>
<feature type="transmembrane region" description="Helical" evidence="2">
    <location>
        <begin position="136"/>
        <end position="159"/>
    </location>
</feature>
<proteinExistence type="predicted"/>
<evidence type="ECO:0000256" key="1">
    <source>
        <dbReference type="ARBA" id="ARBA00023098"/>
    </source>
</evidence>
<feature type="transmembrane region" description="Helical" evidence="2">
    <location>
        <begin position="239"/>
        <end position="259"/>
    </location>
</feature>
<feature type="transmembrane region" description="Helical" evidence="2">
    <location>
        <begin position="61"/>
        <end position="84"/>
    </location>
</feature>
<keyword evidence="2" id="KW-0472">Membrane</keyword>
<accession>A0ABT8KJI5</accession>